<organism evidence="4 5">
    <name type="scientific">Nezara viridula</name>
    <name type="common">Southern green stink bug</name>
    <name type="synonym">Cimex viridulus</name>
    <dbReference type="NCBI Taxonomy" id="85310"/>
    <lineage>
        <taxon>Eukaryota</taxon>
        <taxon>Metazoa</taxon>
        <taxon>Ecdysozoa</taxon>
        <taxon>Arthropoda</taxon>
        <taxon>Hexapoda</taxon>
        <taxon>Insecta</taxon>
        <taxon>Pterygota</taxon>
        <taxon>Neoptera</taxon>
        <taxon>Paraneoptera</taxon>
        <taxon>Hemiptera</taxon>
        <taxon>Heteroptera</taxon>
        <taxon>Panheteroptera</taxon>
        <taxon>Pentatomomorpha</taxon>
        <taxon>Pentatomoidea</taxon>
        <taxon>Pentatomidae</taxon>
        <taxon>Pentatominae</taxon>
        <taxon>Nezara</taxon>
    </lineage>
</organism>
<evidence type="ECO:0000313" key="5">
    <source>
        <dbReference type="Proteomes" id="UP001152798"/>
    </source>
</evidence>
<feature type="transmembrane region" description="Helical" evidence="2">
    <location>
        <begin position="106"/>
        <end position="131"/>
    </location>
</feature>
<sequence length="228" mass="25163">MWWVVWLLPAAVMAEGLILVKHCGEITCDRYQYCSDNTCRNCSFPCTPSIGNKSGQGSNFDRELCEKQCQDYIHDVVKHYVTYDEGKDMQKEVREEMLGSIEGLRAMVALSLTLSLLVGVAMLTCLGFAWLKYRRLCKASTREKDMMEKKISTVSGIVNNNKDCGGNGIRPMDLPPASTAGAPSVVTTTTPISTRHPSEDATLEYAAYDNPGMTPSPVLAENRGETSF</sequence>
<evidence type="ECO:0000256" key="2">
    <source>
        <dbReference type="SAM" id="Phobius"/>
    </source>
</evidence>
<feature type="compositionally biased region" description="Low complexity" evidence="1">
    <location>
        <begin position="183"/>
        <end position="194"/>
    </location>
</feature>
<keyword evidence="2" id="KW-1133">Transmembrane helix</keyword>
<keyword evidence="3" id="KW-0732">Signal</keyword>
<evidence type="ECO:0008006" key="6">
    <source>
        <dbReference type="Google" id="ProtNLM"/>
    </source>
</evidence>
<evidence type="ECO:0000256" key="3">
    <source>
        <dbReference type="SAM" id="SignalP"/>
    </source>
</evidence>
<proteinExistence type="predicted"/>
<keyword evidence="2" id="KW-0812">Transmembrane</keyword>
<reference evidence="4" key="1">
    <citation type="submission" date="2022-01" db="EMBL/GenBank/DDBJ databases">
        <authorList>
            <person name="King R."/>
        </authorList>
    </citation>
    <scope>NUCLEOTIDE SEQUENCE</scope>
</reference>
<feature type="signal peptide" evidence="3">
    <location>
        <begin position="1"/>
        <end position="16"/>
    </location>
</feature>
<name>A0A9P0H4Y8_NEZVI</name>
<evidence type="ECO:0000256" key="1">
    <source>
        <dbReference type="SAM" id="MobiDB-lite"/>
    </source>
</evidence>
<dbReference type="Proteomes" id="UP001152798">
    <property type="component" value="Chromosome 3"/>
</dbReference>
<keyword evidence="2" id="KW-0472">Membrane</keyword>
<accession>A0A9P0H4Y8</accession>
<evidence type="ECO:0000313" key="4">
    <source>
        <dbReference type="EMBL" id="CAH1395312.1"/>
    </source>
</evidence>
<feature type="chain" id="PRO_5040381058" description="Neuropeptide" evidence="3">
    <location>
        <begin position="17"/>
        <end position="228"/>
    </location>
</feature>
<dbReference type="AlphaFoldDB" id="A0A9P0H4Y8"/>
<keyword evidence="5" id="KW-1185">Reference proteome</keyword>
<gene>
    <name evidence="4" type="ORF">NEZAVI_LOCUS5611</name>
</gene>
<dbReference type="OrthoDB" id="6599193at2759"/>
<feature type="region of interest" description="Disordered" evidence="1">
    <location>
        <begin position="168"/>
        <end position="200"/>
    </location>
</feature>
<protein>
    <recommendedName>
        <fullName evidence="6">Neuropeptide</fullName>
    </recommendedName>
</protein>
<dbReference type="EMBL" id="OV725079">
    <property type="protein sequence ID" value="CAH1395312.1"/>
    <property type="molecule type" value="Genomic_DNA"/>
</dbReference>